<evidence type="ECO:0000256" key="1">
    <source>
        <dbReference type="ARBA" id="ARBA00004613"/>
    </source>
</evidence>
<dbReference type="SUPFAM" id="SSF57302">
    <property type="entry name" value="Snake toxin-like"/>
    <property type="match status" value="1"/>
</dbReference>
<dbReference type="InterPro" id="IPR050918">
    <property type="entry name" value="CNF-like_PLA2_Inhibitor"/>
</dbReference>
<dbReference type="Proteomes" id="UP000694403">
    <property type="component" value="Unplaced"/>
</dbReference>
<name>A0A8C3SG26_CHESE</name>
<evidence type="ECO:0000259" key="7">
    <source>
        <dbReference type="Pfam" id="PF02988"/>
    </source>
</evidence>
<evidence type="ECO:0000259" key="6">
    <source>
        <dbReference type="Pfam" id="PF00021"/>
    </source>
</evidence>
<dbReference type="Pfam" id="PF00021">
    <property type="entry name" value="UPAR_LY6"/>
    <property type="match status" value="1"/>
</dbReference>
<dbReference type="Pfam" id="PF02988">
    <property type="entry name" value="PLA2_inh"/>
    <property type="match status" value="1"/>
</dbReference>
<keyword evidence="9" id="KW-1185">Reference proteome</keyword>
<evidence type="ECO:0000256" key="4">
    <source>
        <dbReference type="ARBA" id="ARBA00023157"/>
    </source>
</evidence>
<comment type="similarity">
    <text evidence="2">Belongs to the CNF-like-inhibitor family.</text>
</comment>
<dbReference type="InterPro" id="IPR004126">
    <property type="entry name" value="PLipase_A2_inh_N"/>
</dbReference>
<sequence>MDVRLALCLLWALLATASARPFSCYQSIPGRSTVVRICSSGEDSCIAVQEENSHGGVVSTGVLQSCTSSALSLAGDLDFEFGRGIYVRVHSEICRETDCNTGELKDRPKISTVPNGRQCPSCYAPGSHRCFHNKTLHCQGGANQCVDIVGTLSEKDIEIPFAARGCATKDAAKIEAGAILESGVFIYRIKSIQLSPAPRVETEDGV</sequence>
<dbReference type="Gene3D" id="2.10.60.10">
    <property type="entry name" value="CD59"/>
    <property type="match status" value="1"/>
</dbReference>
<evidence type="ECO:0000313" key="8">
    <source>
        <dbReference type="Ensembl" id="ENSCSRP00000013713.1"/>
    </source>
</evidence>
<dbReference type="Ensembl" id="ENSCSRT00000014281.1">
    <property type="protein sequence ID" value="ENSCSRP00000013713.1"/>
    <property type="gene ID" value="ENSCSRG00000010478.1"/>
</dbReference>
<dbReference type="PANTHER" id="PTHR20914:SF9">
    <property type="entry name" value="COILED, ISOFORM A"/>
    <property type="match status" value="1"/>
</dbReference>
<dbReference type="PANTHER" id="PTHR20914">
    <property type="entry name" value="LY6/PLAUR DOMAIN-CONTAINING PROTEIN 8"/>
    <property type="match status" value="1"/>
</dbReference>
<comment type="subcellular location">
    <subcellularLocation>
        <location evidence="1">Secreted</location>
    </subcellularLocation>
</comment>
<reference evidence="8" key="1">
    <citation type="submission" date="2025-08" db="UniProtKB">
        <authorList>
            <consortium name="Ensembl"/>
        </authorList>
    </citation>
    <scope>IDENTIFICATION</scope>
</reference>
<dbReference type="InterPro" id="IPR016054">
    <property type="entry name" value="LY6_UPA_recep-like"/>
</dbReference>
<dbReference type="InterPro" id="IPR045860">
    <property type="entry name" value="Snake_toxin-like_sf"/>
</dbReference>
<reference evidence="8" key="2">
    <citation type="submission" date="2025-09" db="UniProtKB">
        <authorList>
            <consortium name="Ensembl"/>
        </authorList>
    </citation>
    <scope>IDENTIFICATION</scope>
</reference>
<keyword evidence="4" id="KW-1015">Disulfide bond</keyword>
<keyword evidence="5" id="KW-0732">Signal</keyword>
<organism evidence="8 9">
    <name type="scientific">Chelydra serpentina</name>
    <name type="common">Snapping turtle</name>
    <name type="synonym">Testudo serpentina</name>
    <dbReference type="NCBI Taxonomy" id="8475"/>
    <lineage>
        <taxon>Eukaryota</taxon>
        <taxon>Metazoa</taxon>
        <taxon>Chordata</taxon>
        <taxon>Craniata</taxon>
        <taxon>Vertebrata</taxon>
        <taxon>Euteleostomi</taxon>
        <taxon>Archelosauria</taxon>
        <taxon>Testudinata</taxon>
        <taxon>Testudines</taxon>
        <taxon>Cryptodira</taxon>
        <taxon>Durocryptodira</taxon>
        <taxon>Americhelydia</taxon>
        <taxon>Chelydroidea</taxon>
        <taxon>Chelydridae</taxon>
        <taxon>Chelydra</taxon>
    </lineage>
</organism>
<accession>A0A8C3SG26</accession>
<evidence type="ECO:0000256" key="2">
    <source>
        <dbReference type="ARBA" id="ARBA00006570"/>
    </source>
</evidence>
<evidence type="ECO:0000313" key="9">
    <source>
        <dbReference type="Proteomes" id="UP000694403"/>
    </source>
</evidence>
<protein>
    <recommendedName>
        <fullName evidence="10">Sodefrin-like factor</fullName>
    </recommendedName>
</protein>
<proteinExistence type="inferred from homology"/>
<evidence type="ECO:0000256" key="3">
    <source>
        <dbReference type="ARBA" id="ARBA00022525"/>
    </source>
</evidence>
<evidence type="ECO:0000256" key="5">
    <source>
        <dbReference type="SAM" id="SignalP"/>
    </source>
</evidence>
<dbReference type="GO" id="GO:0004859">
    <property type="term" value="F:phospholipase inhibitor activity"/>
    <property type="evidence" value="ECO:0007669"/>
    <property type="project" value="InterPro"/>
</dbReference>
<dbReference type="CDD" id="cd23572">
    <property type="entry name" value="TFP_LU_ECD_PINLYP_rpt2"/>
    <property type="match status" value="1"/>
</dbReference>
<feature type="domain" description="UPAR/Ly6" evidence="6">
    <location>
        <begin position="115"/>
        <end position="170"/>
    </location>
</feature>
<feature type="domain" description="Phospholipase A2 inhibitor N-terminal" evidence="7">
    <location>
        <begin position="34"/>
        <end position="101"/>
    </location>
</feature>
<dbReference type="GO" id="GO:0005576">
    <property type="term" value="C:extracellular region"/>
    <property type="evidence" value="ECO:0007669"/>
    <property type="project" value="UniProtKB-SubCell"/>
</dbReference>
<dbReference type="GO" id="GO:0030154">
    <property type="term" value="P:cell differentiation"/>
    <property type="evidence" value="ECO:0007669"/>
    <property type="project" value="UniProtKB-ARBA"/>
</dbReference>
<keyword evidence="3" id="KW-0964">Secreted</keyword>
<evidence type="ECO:0008006" key="10">
    <source>
        <dbReference type="Google" id="ProtNLM"/>
    </source>
</evidence>
<feature type="chain" id="PRO_5034736307" description="Sodefrin-like factor" evidence="5">
    <location>
        <begin position="20"/>
        <end position="206"/>
    </location>
</feature>
<feature type="signal peptide" evidence="5">
    <location>
        <begin position="1"/>
        <end position="19"/>
    </location>
</feature>
<dbReference type="AlphaFoldDB" id="A0A8C3SG26"/>